<proteinExistence type="predicted"/>
<gene>
    <name evidence="3" type="ORF">CSOJ01_08825</name>
</gene>
<dbReference type="Pfam" id="PF06985">
    <property type="entry name" value="HET"/>
    <property type="match status" value="1"/>
</dbReference>
<dbReference type="Proteomes" id="UP000652219">
    <property type="component" value="Unassembled WGS sequence"/>
</dbReference>
<dbReference type="EMBL" id="WIGN01000158">
    <property type="protein sequence ID" value="KAF6806477.1"/>
    <property type="molecule type" value="Genomic_DNA"/>
</dbReference>
<organism evidence="3 4">
    <name type="scientific">Colletotrichum sojae</name>
    <dbReference type="NCBI Taxonomy" id="2175907"/>
    <lineage>
        <taxon>Eukaryota</taxon>
        <taxon>Fungi</taxon>
        <taxon>Dikarya</taxon>
        <taxon>Ascomycota</taxon>
        <taxon>Pezizomycotina</taxon>
        <taxon>Sordariomycetes</taxon>
        <taxon>Hypocreomycetidae</taxon>
        <taxon>Glomerellales</taxon>
        <taxon>Glomerellaceae</taxon>
        <taxon>Colletotrichum</taxon>
        <taxon>Colletotrichum orchidearum species complex</taxon>
    </lineage>
</organism>
<name>A0A8H6MRI2_9PEZI</name>
<feature type="domain" description="Heterokaryon incompatibility" evidence="2">
    <location>
        <begin position="331"/>
        <end position="475"/>
    </location>
</feature>
<keyword evidence="4" id="KW-1185">Reference proteome</keyword>
<feature type="compositionally biased region" description="Pro residues" evidence="1">
    <location>
        <begin position="711"/>
        <end position="720"/>
    </location>
</feature>
<protein>
    <recommendedName>
        <fullName evidence="2">Heterokaryon incompatibility domain-containing protein</fullName>
    </recommendedName>
</protein>
<feature type="compositionally biased region" description="Polar residues" evidence="1">
    <location>
        <begin position="726"/>
        <end position="750"/>
    </location>
</feature>
<dbReference type="AlphaFoldDB" id="A0A8H6MRI2"/>
<evidence type="ECO:0000259" key="2">
    <source>
        <dbReference type="Pfam" id="PF06985"/>
    </source>
</evidence>
<accession>A0A8H6MRI2</accession>
<feature type="compositionally biased region" description="Polar residues" evidence="1">
    <location>
        <begin position="782"/>
        <end position="792"/>
    </location>
</feature>
<comment type="caution">
    <text evidence="3">The sequence shown here is derived from an EMBL/GenBank/DDBJ whole genome shotgun (WGS) entry which is preliminary data.</text>
</comment>
<evidence type="ECO:0000313" key="4">
    <source>
        <dbReference type="Proteomes" id="UP000652219"/>
    </source>
</evidence>
<feature type="region of interest" description="Disordered" evidence="1">
    <location>
        <begin position="688"/>
        <end position="792"/>
    </location>
</feature>
<evidence type="ECO:0000313" key="3">
    <source>
        <dbReference type="EMBL" id="KAF6806477.1"/>
    </source>
</evidence>
<dbReference type="PANTHER" id="PTHR33112">
    <property type="entry name" value="DOMAIN PROTEIN, PUTATIVE-RELATED"/>
    <property type="match status" value="1"/>
</dbReference>
<dbReference type="InterPro" id="IPR010730">
    <property type="entry name" value="HET"/>
</dbReference>
<feature type="compositionally biased region" description="Low complexity" evidence="1">
    <location>
        <begin position="751"/>
        <end position="778"/>
    </location>
</feature>
<reference evidence="3 4" key="1">
    <citation type="journal article" date="2020" name="Phytopathology">
        <title>Genome Sequence Resources of Colletotrichum truncatum, C. plurivorum, C. musicola, and C. sojae: Four Species Pathogenic to Soybean (Glycine max).</title>
        <authorList>
            <person name="Rogerio F."/>
            <person name="Boufleur T.R."/>
            <person name="Ciampi-Guillardi M."/>
            <person name="Sukno S.A."/>
            <person name="Thon M.R."/>
            <person name="Massola Junior N.S."/>
            <person name="Baroncelli R."/>
        </authorList>
    </citation>
    <scope>NUCLEOTIDE SEQUENCE [LARGE SCALE GENOMIC DNA]</scope>
    <source>
        <strain evidence="3 4">LFN0009</strain>
    </source>
</reference>
<evidence type="ECO:0000256" key="1">
    <source>
        <dbReference type="SAM" id="MobiDB-lite"/>
    </source>
</evidence>
<dbReference type="PANTHER" id="PTHR33112:SF12">
    <property type="entry name" value="HETEROKARYON INCOMPATIBILITY DOMAIN-CONTAINING PROTEIN"/>
    <property type="match status" value="1"/>
</dbReference>
<sequence>MYSTLKSKESQHAVHVGDDDLLAKSSLDSLVSVVKRKWPSCRDIFGQVHDRIFDVTVVSKVTGRVQNDLCSACSKFLDAFVPRTGQSKSSPDDGFEFVVTLDHVLLHKDPCKFCKLLFGALCLEENDPFKAPAVASHLPGPLTGMSFGDWGWSQKQRLWPFGHSDQTTTRPEIDPEDRASGRQNLLFALSKLLPNTENYVPTSPQSNPLPVWIVIQCPGNKNPDFGLLNVDVYGYGRSPTVSMSRLARFPVRTIGKIVCGQDGVFRYGNALGQRIDVSHCREWMHRCRNHHRNACESPRWSARLRQPDRAFRVIDVVKECIVEKGDYNFDFVALSYVHGGVDDTTLRSDNVDALMRPGGLAEGRIWLPQTIRDALEVTRGLNVRYLWVDILCVVQDDELDRREQICQMDMVYGHAAVTIVAATGKTVNSGLRGVTSDRSVKNTSAQLTPGLGFTIPMNKTVSLEPWRSRAWAFQEGLLSKRLLIFSGEHVYFQCRRATLLESMNTADAGYKPSSVFVNRLYLPETPPTPTIPVLSAPDGSLRMRVPPDFAAYARLVTQYTRRRLTSSSDGVAAVTGLLNLLEPDPQSSNMSFGFPQHFMDLALLWQPATGNNVRLQRRPEFPSWSWAGWETKSGCRGGVRYEQPYRVFTYDSGALKQVKAGEDEAEARMLPRIEWGIKMAYSLRKASGSSIVHSPSPGAAKLSSGAILPPHELPAEPPRLLPELHGSSSRRFSASPTPSSAPQLRHSNGFSTGPSTGQSTLPSTSPSPMPASTSQSPAVASGRSSPGNSLSRASLPITAMENETSDFAPELATQEAPVDFPGASVSLGTGVIDGELLILKTETATLAVLPAPTPRKTTLWLPADQGVDSYLPETVHECKILHDGEEKGRVILHDPAEPPEGSFWEFAVLSEAQYLGDEERVDSLGYPLLNVMLIERQADGKASRAGLGRVYKSAWKAAMPKLEELVLA</sequence>